<gene>
    <name evidence="4" type="ORF">PMEA_00026517</name>
</gene>
<organism evidence="4 5">
    <name type="scientific">Pocillopora meandrina</name>
    <dbReference type="NCBI Taxonomy" id="46732"/>
    <lineage>
        <taxon>Eukaryota</taxon>
        <taxon>Metazoa</taxon>
        <taxon>Cnidaria</taxon>
        <taxon>Anthozoa</taxon>
        <taxon>Hexacorallia</taxon>
        <taxon>Scleractinia</taxon>
        <taxon>Astrocoeniina</taxon>
        <taxon>Pocilloporidae</taxon>
        <taxon>Pocillopora</taxon>
    </lineage>
</organism>
<dbReference type="Proteomes" id="UP001159428">
    <property type="component" value="Unassembled WGS sequence"/>
</dbReference>
<dbReference type="EMBL" id="CALNXJ010000050">
    <property type="protein sequence ID" value="CAH3152087.1"/>
    <property type="molecule type" value="Genomic_DNA"/>
</dbReference>
<dbReference type="Pfam" id="PF00024">
    <property type="entry name" value="PAN_1"/>
    <property type="match status" value="1"/>
</dbReference>
<evidence type="ECO:0000256" key="2">
    <source>
        <dbReference type="SAM" id="MobiDB-lite"/>
    </source>
</evidence>
<name>A0AAU9XMG7_9CNID</name>
<proteinExistence type="predicted"/>
<dbReference type="AlphaFoldDB" id="A0AAU9XMG7"/>
<evidence type="ECO:0000313" key="5">
    <source>
        <dbReference type="Proteomes" id="UP001159428"/>
    </source>
</evidence>
<feature type="region of interest" description="Disordered" evidence="2">
    <location>
        <begin position="61"/>
        <end position="89"/>
    </location>
</feature>
<keyword evidence="5" id="KW-1185">Reference proteome</keyword>
<dbReference type="CDD" id="cd01099">
    <property type="entry name" value="PAN_AP_HGF"/>
    <property type="match status" value="1"/>
</dbReference>
<dbReference type="PROSITE" id="PS50948">
    <property type="entry name" value="PAN"/>
    <property type="match status" value="1"/>
</dbReference>
<dbReference type="Gene3D" id="3.50.4.10">
    <property type="entry name" value="Hepatocyte Growth Factor"/>
    <property type="match status" value="1"/>
</dbReference>
<keyword evidence="1" id="KW-1015">Disulfide bond</keyword>
<dbReference type="Gene3D" id="2.60.120.1000">
    <property type="match status" value="1"/>
</dbReference>
<dbReference type="InterPro" id="IPR036056">
    <property type="entry name" value="Fibrinogen-like_C"/>
</dbReference>
<evidence type="ECO:0000256" key="1">
    <source>
        <dbReference type="ARBA" id="ARBA00023157"/>
    </source>
</evidence>
<dbReference type="GO" id="GO:0005615">
    <property type="term" value="C:extracellular space"/>
    <property type="evidence" value="ECO:0007669"/>
    <property type="project" value="TreeGrafter"/>
</dbReference>
<dbReference type="SUPFAM" id="SSF57414">
    <property type="entry name" value="Hairpin loop containing domain-like"/>
    <property type="match status" value="1"/>
</dbReference>
<dbReference type="PANTHER" id="PTHR16146:SF46">
    <property type="entry name" value="INTELECTIN-1A-RELATED"/>
    <property type="match status" value="1"/>
</dbReference>
<comment type="caution">
    <text evidence="4">The sequence shown here is derived from an EMBL/GenBank/DDBJ whole genome shotgun (WGS) entry which is preliminary data.</text>
</comment>
<dbReference type="PANTHER" id="PTHR16146">
    <property type="entry name" value="INTELECTIN"/>
    <property type="match status" value="1"/>
</dbReference>
<dbReference type="SUPFAM" id="SSF56496">
    <property type="entry name" value="Fibrinogen C-terminal domain-like"/>
    <property type="match status" value="1"/>
</dbReference>
<dbReference type="InterPro" id="IPR003609">
    <property type="entry name" value="Pan_app"/>
</dbReference>
<dbReference type="GO" id="GO:0070492">
    <property type="term" value="F:oligosaccharide binding"/>
    <property type="evidence" value="ECO:0007669"/>
    <property type="project" value="TreeGrafter"/>
</dbReference>
<sequence length="310" mass="34277">MALKQCKVKTTSKPGFFLVGYVLKSFTAERLAFCYSTCSTDPSCQSLNYNLASKTCQLNSESRKSKPDSFHASDGYVYSDNPDRGKKGSLPTVPGFSCRNIDENGDLDSSGVYWIRPAGSLVSFQGYCDKSAIGQWTKVTQQWIKQTFKDGVTLTYAEENDGLVISGQVTRNACGYGEPPGALTLIKGYWTRIKYTQEFRGIASCWSIFGDNRYGRTSVGNKSTGVHPLDSSQGDSITNEYFMGGDSHIFDGETTKCVDVNTNFWHNNNPSVRYATVILRRDLSAENAGIFTGTSCGTPTYKIKDIYVYF</sequence>
<reference evidence="4 5" key="1">
    <citation type="submission" date="2022-05" db="EMBL/GenBank/DDBJ databases">
        <authorList>
            <consortium name="Genoscope - CEA"/>
            <person name="William W."/>
        </authorList>
    </citation>
    <scope>NUCLEOTIDE SEQUENCE [LARGE SCALE GENOMIC DNA]</scope>
</reference>
<feature type="compositionally biased region" description="Basic and acidic residues" evidence="2">
    <location>
        <begin position="61"/>
        <end position="71"/>
    </location>
</feature>
<accession>A0AAU9XMG7</accession>
<evidence type="ECO:0000259" key="3">
    <source>
        <dbReference type="PROSITE" id="PS50948"/>
    </source>
</evidence>
<protein>
    <recommendedName>
        <fullName evidence="3">Apple domain-containing protein</fullName>
    </recommendedName>
</protein>
<evidence type="ECO:0000313" key="4">
    <source>
        <dbReference type="EMBL" id="CAH3152087.1"/>
    </source>
</evidence>
<feature type="domain" description="Apple" evidence="3">
    <location>
        <begin position="6"/>
        <end position="83"/>
    </location>
</feature>